<protein>
    <submittedName>
        <fullName evidence="1">Uncharacterized protein</fullName>
    </submittedName>
</protein>
<reference evidence="1" key="1">
    <citation type="submission" date="2014-09" db="EMBL/GenBank/DDBJ databases">
        <authorList>
            <person name="Magalhaes I.L.F."/>
            <person name="Oliveira U."/>
            <person name="Santos F.R."/>
            <person name="Vidigal T.H.D.A."/>
            <person name="Brescovit A.D."/>
            <person name="Santos A.J."/>
        </authorList>
    </citation>
    <scope>NUCLEOTIDE SEQUENCE</scope>
    <source>
        <tissue evidence="1">Shoot tissue taken approximately 20 cm above the soil surface</tissue>
    </source>
</reference>
<dbReference type="EMBL" id="GBRH01208291">
    <property type="protein sequence ID" value="JAD89604.1"/>
    <property type="molecule type" value="Transcribed_RNA"/>
</dbReference>
<dbReference type="AlphaFoldDB" id="A0A0A9DM39"/>
<name>A0A0A9DM39_ARUDO</name>
<organism evidence="1">
    <name type="scientific">Arundo donax</name>
    <name type="common">Giant reed</name>
    <name type="synonym">Donax arundinaceus</name>
    <dbReference type="NCBI Taxonomy" id="35708"/>
    <lineage>
        <taxon>Eukaryota</taxon>
        <taxon>Viridiplantae</taxon>
        <taxon>Streptophyta</taxon>
        <taxon>Embryophyta</taxon>
        <taxon>Tracheophyta</taxon>
        <taxon>Spermatophyta</taxon>
        <taxon>Magnoliopsida</taxon>
        <taxon>Liliopsida</taxon>
        <taxon>Poales</taxon>
        <taxon>Poaceae</taxon>
        <taxon>PACMAD clade</taxon>
        <taxon>Arundinoideae</taxon>
        <taxon>Arundineae</taxon>
        <taxon>Arundo</taxon>
    </lineage>
</organism>
<reference evidence="1" key="2">
    <citation type="journal article" date="2015" name="Data Brief">
        <title>Shoot transcriptome of the giant reed, Arundo donax.</title>
        <authorList>
            <person name="Barrero R.A."/>
            <person name="Guerrero F.D."/>
            <person name="Moolhuijzen P."/>
            <person name="Goolsby J.A."/>
            <person name="Tidwell J."/>
            <person name="Bellgard S.E."/>
            <person name="Bellgard M.I."/>
        </authorList>
    </citation>
    <scope>NUCLEOTIDE SEQUENCE</scope>
    <source>
        <tissue evidence="1">Shoot tissue taken approximately 20 cm above the soil surface</tissue>
    </source>
</reference>
<evidence type="ECO:0000313" key="1">
    <source>
        <dbReference type="EMBL" id="JAD89604.1"/>
    </source>
</evidence>
<accession>A0A0A9DM39</accession>
<proteinExistence type="predicted"/>
<sequence length="39" mass="4454">MNIYSSTCTIPNQTTIKQLATTQQAMNQLRIRRGSKLRS</sequence>